<dbReference type="InterPro" id="IPR015424">
    <property type="entry name" value="PyrdxlP-dep_Trfase"/>
</dbReference>
<evidence type="ECO:0000256" key="13">
    <source>
        <dbReference type="ARBA" id="ARBA00050813"/>
    </source>
</evidence>
<dbReference type="NCBIfam" id="TIGR00707">
    <property type="entry name" value="argD"/>
    <property type="match status" value="1"/>
</dbReference>
<dbReference type="HAMAP" id="MF_01107">
    <property type="entry name" value="ArgD_aminotrans_3"/>
    <property type="match status" value="1"/>
</dbReference>
<gene>
    <name evidence="16" type="ORF">NE237_032186</name>
</gene>
<dbReference type="PIRSF" id="PIRSF000521">
    <property type="entry name" value="Transaminase_4ab_Lys_Orn"/>
    <property type="match status" value="1"/>
</dbReference>
<dbReference type="PROSITE" id="PS00600">
    <property type="entry name" value="AA_TRANSFER_CLASS_3"/>
    <property type="match status" value="1"/>
</dbReference>
<evidence type="ECO:0000313" key="17">
    <source>
        <dbReference type="Proteomes" id="UP001141806"/>
    </source>
</evidence>
<keyword evidence="7" id="KW-0032">Aminotransferase</keyword>
<dbReference type="InterPro" id="IPR004636">
    <property type="entry name" value="AcOrn/SuccOrn_fam"/>
</dbReference>
<evidence type="ECO:0000256" key="4">
    <source>
        <dbReference type="ARBA" id="ARBA00008954"/>
    </source>
</evidence>
<evidence type="ECO:0000256" key="5">
    <source>
        <dbReference type="ARBA" id="ARBA00012919"/>
    </source>
</evidence>
<comment type="caution">
    <text evidence="16">The sequence shown here is derived from an EMBL/GenBank/DDBJ whole genome shotgun (WGS) entry which is preliminary data.</text>
</comment>
<keyword evidence="8" id="KW-0028">Amino-acid biosynthesis</keyword>
<dbReference type="AlphaFoldDB" id="A0A9Q0L2U7"/>
<dbReference type="OrthoDB" id="5419315at2759"/>
<dbReference type="InterPro" id="IPR049704">
    <property type="entry name" value="Aminotrans_3_PPA_site"/>
</dbReference>
<dbReference type="GO" id="GO:0005739">
    <property type="term" value="C:mitochondrion"/>
    <property type="evidence" value="ECO:0007669"/>
    <property type="project" value="UniProtKB-SubCell"/>
</dbReference>
<name>A0A9Q0L2U7_9MAGN</name>
<comment type="subcellular location">
    <subcellularLocation>
        <location evidence="2">Mitochondrion</location>
    </subcellularLocation>
</comment>
<dbReference type="Pfam" id="PF00202">
    <property type="entry name" value="Aminotran_3"/>
    <property type="match status" value="1"/>
</dbReference>
<dbReference type="GO" id="GO:0030170">
    <property type="term" value="F:pyridoxal phosphate binding"/>
    <property type="evidence" value="ECO:0007669"/>
    <property type="project" value="InterPro"/>
</dbReference>
<sequence>MSSLHMFLNNSVSPMADLSRLFKLENGRHFVKAYVRSVSASLKLDMQAPASVNLEDSGRLGFAESKEVMEMERSVLVGTYARAPVVLSSGKGCKLYDVEGREYIDMTSGIAVNALGHGDQDWVKAVVEQANILTHVSNVYYSIPQVELAKCLVECSFADRVFFSNSGTEANEAAIKFARKFQRFSQPDERHPATEFISFSNSFHGRTMGALALTSKEHYRSPFEPVMPGVTFLEYGNIQAAKEAIKHGKTAAVFVEPIQGEGGIYGATKEFLQSLRNACDDAGALLVFDEVQCGLGRTGYLWAHEAYGVAPDMMTLAKPLAGGLPIGAVLLTERVATAINSGDHGSTFAGGPLVCNAALTVLDKIRKPAFLASVSKKGQYLKELLTQKLGGNPHVKEIRGFGLITGIELDVPASPLVDACRNSGLLILTSGKGNVVRLVPPLIISEQELECAAEILSGCMPVLDKSSSN</sequence>
<dbReference type="GO" id="GO:0003992">
    <property type="term" value="F:N2-acetyl-L-ornithine:2-oxoglutarate 5-aminotransferase activity"/>
    <property type="evidence" value="ECO:0007669"/>
    <property type="project" value="UniProtKB-EC"/>
</dbReference>
<dbReference type="Proteomes" id="UP001141806">
    <property type="component" value="Unassembled WGS sequence"/>
</dbReference>
<evidence type="ECO:0000256" key="2">
    <source>
        <dbReference type="ARBA" id="ARBA00004173"/>
    </source>
</evidence>
<evidence type="ECO:0000313" key="16">
    <source>
        <dbReference type="EMBL" id="KAJ4981349.1"/>
    </source>
</evidence>
<dbReference type="PANTHER" id="PTHR11986">
    <property type="entry name" value="AMINOTRANSFERASE CLASS III"/>
    <property type="match status" value="1"/>
</dbReference>
<evidence type="ECO:0000256" key="1">
    <source>
        <dbReference type="ARBA" id="ARBA00001933"/>
    </source>
</evidence>
<dbReference type="GO" id="GO:0042802">
    <property type="term" value="F:identical protein binding"/>
    <property type="evidence" value="ECO:0007669"/>
    <property type="project" value="TreeGrafter"/>
</dbReference>
<evidence type="ECO:0000256" key="14">
    <source>
        <dbReference type="ARBA" id="ARBA00078458"/>
    </source>
</evidence>
<organism evidence="16 17">
    <name type="scientific">Protea cynaroides</name>
    <dbReference type="NCBI Taxonomy" id="273540"/>
    <lineage>
        <taxon>Eukaryota</taxon>
        <taxon>Viridiplantae</taxon>
        <taxon>Streptophyta</taxon>
        <taxon>Embryophyta</taxon>
        <taxon>Tracheophyta</taxon>
        <taxon>Spermatophyta</taxon>
        <taxon>Magnoliopsida</taxon>
        <taxon>Proteales</taxon>
        <taxon>Proteaceae</taxon>
        <taxon>Protea</taxon>
    </lineage>
</organism>
<protein>
    <recommendedName>
        <fullName evidence="5">acetylornithine transaminase</fullName>
        <ecNumber evidence="5">2.6.1.11</ecNumber>
    </recommendedName>
    <alternativeName>
        <fullName evidence="14">Acetylornithine transaminase</fullName>
    </alternativeName>
</protein>
<comment type="catalytic activity">
    <reaction evidence="13">
        <text>N(2)-acetyl-L-ornithine + 2-oxoglutarate = N-acetyl-L-glutamate 5-semialdehyde + L-glutamate</text>
        <dbReference type="Rhea" id="RHEA:18049"/>
        <dbReference type="ChEBI" id="CHEBI:16810"/>
        <dbReference type="ChEBI" id="CHEBI:29123"/>
        <dbReference type="ChEBI" id="CHEBI:29985"/>
        <dbReference type="ChEBI" id="CHEBI:57805"/>
        <dbReference type="EC" id="2.6.1.11"/>
    </reaction>
</comment>
<dbReference type="GO" id="GO:0006526">
    <property type="term" value="P:L-arginine biosynthetic process"/>
    <property type="evidence" value="ECO:0007669"/>
    <property type="project" value="UniProtKB-KW"/>
</dbReference>
<dbReference type="Gene3D" id="3.40.640.10">
    <property type="entry name" value="Type I PLP-dependent aspartate aminotransferase-like (Major domain)"/>
    <property type="match status" value="1"/>
</dbReference>
<dbReference type="InterPro" id="IPR015422">
    <property type="entry name" value="PyrdxlP-dep_Trfase_small"/>
</dbReference>
<evidence type="ECO:0000256" key="11">
    <source>
        <dbReference type="ARBA" id="ARBA00022946"/>
    </source>
</evidence>
<keyword evidence="11" id="KW-0809">Transit peptide</keyword>
<evidence type="ECO:0000256" key="3">
    <source>
        <dbReference type="ARBA" id="ARBA00005024"/>
    </source>
</evidence>
<dbReference type="GO" id="GO:0009570">
    <property type="term" value="C:chloroplast stroma"/>
    <property type="evidence" value="ECO:0007669"/>
    <property type="project" value="TreeGrafter"/>
</dbReference>
<dbReference type="FunFam" id="3.40.640.10:FF:000280">
    <property type="entry name" value="Acetylornithine aminotransferase, mitochondrial"/>
    <property type="match status" value="1"/>
</dbReference>
<dbReference type="InterPro" id="IPR015421">
    <property type="entry name" value="PyrdxlP-dep_Trfase_major"/>
</dbReference>
<comment type="pathway">
    <text evidence="3">Amino-acid biosynthesis; L-arginine biosynthesis; N(2)-acetyl-L-ornithine from L-glutamate: step 4/4.</text>
</comment>
<keyword evidence="17" id="KW-1185">Reference proteome</keyword>
<keyword evidence="12" id="KW-0496">Mitochondrion</keyword>
<dbReference type="PANTHER" id="PTHR11986:SF79">
    <property type="entry name" value="ACETYLORNITHINE AMINOTRANSFERASE, MITOCHONDRIAL"/>
    <property type="match status" value="1"/>
</dbReference>
<comment type="cofactor">
    <cofactor evidence="1">
        <name>pyridoxal 5'-phosphate</name>
        <dbReference type="ChEBI" id="CHEBI:597326"/>
    </cofactor>
</comment>
<dbReference type="EC" id="2.6.1.11" evidence="5"/>
<dbReference type="CDD" id="cd00610">
    <property type="entry name" value="OAT_like"/>
    <property type="match status" value="1"/>
</dbReference>
<evidence type="ECO:0000256" key="12">
    <source>
        <dbReference type="ARBA" id="ARBA00023128"/>
    </source>
</evidence>
<proteinExistence type="inferred from homology"/>
<evidence type="ECO:0000256" key="6">
    <source>
        <dbReference type="ARBA" id="ARBA00022571"/>
    </source>
</evidence>
<accession>A0A9Q0L2U7</accession>
<dbReference type="NCBIfam" id="NF002325">
    <property type="entry name" value="PRK01278.1"/>
    <property type="match status" value="1"/>
</dbReference>
<dbReference type="SUPFAM" id="SSF53383">
    <property type="entry name" value="PLP-dependent transferases"/>
    <property type="match status" value="1"/>
</dbReference>
<keyword evidence="9" id="KW-0808">Transferase</keyword>
<evidence type="ECO:0000256" key="15">
    <source>
        <dbReference type="RuleBase" id="RU003560"/>
    </source>
</evidence>
<dbReference type="InterPro" id="IPR050103">
    <property type="entry name" value="Class-III_PLP-dep_AT"/>
</dbReference>
<reference evidence="16" key="1">
    <citation type="journal article" date="2023" name="Plant J.">
        <title>The genome of the king protea, Protea cynaroides.</title>
        <authorList>
            <person name="Chang J."/>
            <person name="Duong T.A."/>
            <person name="Schoeman C."/>
            <person name="Ma X."/>
            <person name="Roodt D."/>
            <person name="Barker N."/>
            <person name="Li Z."/>
            <person name="Van de Peer Y."/>
            <person name="Mizrachi E."/>
        </authorList>
    </citation>
    <scope>NUCLEOTIDE SEQUENCE</scope>
    <source>
        <tissue evidence="16">Young leaves</tissue>
    </source>
</reference>
<evidence type="ECO:0000256" key="10">
    <source>
        <dbReference type="ARBA" id="ARBA00022898"/>
    </source>
</evidence>
<dbReference type="EMBL" id="JAMYWD010000001">
    <property type="protein sequence ID" value="KAJ4981349.1"/>
    <property type="molecule type" value="Genomic_DNA"/>
</dbReference>
<dbReference type="Gene3D" id="3.90.1150.10">
    <property type="entry name" value="Aspartate Aminotransferase, domain 1"/>
    <property type="match status" value="1"/>
</dbReference>
<keyword evidence="10 15" id="KW-0663">Pyridoxal phosphate</keyword>
<dbReference type="InterPro" id="IPR005814">
    <property type="entry name" value="Aminotrans_3"/>
</dbReference>
<evidence type="ECO:0000256" key="9">
    <source>
        <dbReference type="ARBA" id="ARBA00022679"/>
    </source>
</evidence>
<comment type="similarity">
    <text evidence="4 15">Belongs to the class-III pyridoxal-phosphate-dependent aminotransferase family.</text>
</comment>
<keyword evidence="6" id="KW-0055">Arginine biosynthesis</keyword>
<evidence type="ECO:0000256" key="7">
    <source>
        <dbReference type="ARBA" id="ARBA00022576"/>
    </source>
</evidence>
<evidence type="ECO:0000256" key="8">
    <source>
        <dbReference type="ARBA" id="ARBA00022605"/>
    </source>
</evidence>